<sequence length="315" mass="34190">MNGEDELLAIRAAELYFQDDKNQSEIAARLGVTRWKVGRLLAQAKERGFVRIEIVHPKARRLPLERELQELYGLADAIVVPSSNNDAETRIRVAEAAADYLATLRPRVRTLGVSWGRTLQQVADALPDGWADGVDVVQVNGGVTVNRRVGMASTTATTIASKGKGTVTLLPSPAILEQAATREAIESDRFVSTILDKAREASTVVFSAGPVDTKSVLVSSGYLTAEDVRTLERKGAVGDVLGRYIDADGHIVDPALDARTLGLELETLSRARTAVAVISGREKWPVCHAVVDNKFCSVLVTDDECANYLKEARKR</sequence>
<evidence type="ECO:0000313" key="6">
    <source>
        <dbReference type="EMBL" id="KAB1636805.1"/>
    </source>
</evidence>
<name>A0A7J5AZ18_9MICO</name>
<dbReference type="EMBL" id="WBJX01000005">
    <property type="protein sequence ID" value="KAB1636805.1"/>
    <property type="molecule type" value="Genomic_DNA"/>
</dbReference>
<dbReference type="RefSeq" id="WP_151424524.1">
    <property type="nucleotide sequence ID" value="NZ_WBJX01000005.1"/>
</dbReference>
<comment type="caution">
    <text evidence="6">The sequence shown here is derived from an EMBL/GenBank/DDBJ whole genome shotgun (WGS) entry which is preliminary data.</text>
</comment>
<accession>A0A7J5AZ18</accession>
<dbReference type="SUPFAM" id="SSF100950">
    <property type="entry name" value="NagB/RpiA/CoA transferase-like"/>
    <property type="match status" value="1"/>
</dbReference>
<reference evidence="6 7" key="1">
    <citation type="submission" date="2019-09" db="EMBL/GenBank/DDBJ databases">
        <title>Phylogeny of genus Pseudoclavibacter and closely related genus.</title>
        <authorList>
            <person name="Li Y."/>
        </authorList>
    </citation>
    <scope>NUCLEOTIDE SEQUENCE [LARGE SCALE GENOMIC DNA]</scope>
    <source>
        <strain evidence="6 7">THG-MD12</strain>
    </source>
</reference>
<proteinExistence type="inferred from homology"/>
<dbReference type="PANTHER" id="PTHR34294:SF1">
    <property type="entry name" value="TRANSCRIPTIONAL REGULATOR LSRR"/>
    <property type="match status" value="1"/>
</dbReference>
<dbReference type="GO" id="GO:0030246">
    <property type="term" value="F:carbohydrate binding"/>
    <property type="evidence" value="ECO:0007669"/>
    <property type="project" value="InterPro"/>
</dbReference>
<dbReference type="InterPro" id="IPR051054">
    <property type="entry name" value="SorC_transcr_regulators"/>
</dbReference>
<dbReference type="Pfam" id="PF04198">
    <property type="entry name" value="Sugar-bind"/>
    <property type="match status" value="1"/>
</dbReference>
<evidence type="ECO:0000259" key="5">
    <source>
        <dbReference type="Pfam" id="PF04198"/>
    </source>
</evidence>
<keyword evidence="2" id="KW-0805">Transcription regulation</keyword>
<dbReference type="GO" id="GO:0003677">
    <property type="term" value="F:DNA binding"/>
    <property type="evidence" value="ECO:0007669"/>
    <property type="project" value="UniProtKB-KW"/>
</dbReference>
<gene>
    <name evidence="6" type="ORF">F8O03_14655</name>
</gene>
<feature type="domain" description="Sugar-binding" evidence="5">
    <location>
        <begin position="61"/>
        <end position="309"/>
    </location>
</feature>
<evidence type="ECO:0000256" key="1">
    <source>
        <dbReference type="ARBA" id="ARBA00010466"/>
    </source>
</evidence>
<dbReference type="Proteomes" id="UP000490386">
    <property type="component" value="Unassembled WGS sequence"/>
</dbReference>
<evidence type="ECO:0000256" key="2">
    <source>
        <dbReference type="ARBA" id="ARBA00023015"/>
    </source>
</evidence>
<dbReference type="OrthoDB" id="186585at2"/>
<protein>
    <submittedName>
        <fullName evidence="6">Sugar-binding transcriptional regulator</fullName>
    </submittedName>
</protein>
<dbReference type="InterPro" id="IPR036388">
    <property type="entry name" value="WH-like_DNA-bd_sf"/>
</dbReference>
<evidence type="ECO:0000313" key="7">
    <source>
        <dbReference type="Proteomes" id="UP000490386"/>
    </source>
</evidence>
<evidence type="ECO:0000256" key="4">
    <source>
        <dbReference type="ARBA" id="ARBA00023163"/>
    </source>
</evidence>
<dbReference type="InterPro" id="IPR007324">
    <property type="entry name" value="Sugar-bd_dom_put"/>
</dbReference>
<dbReference type="PANTHER" id="PTHR34294">
    <property type="entry name" value="TRANSCRIPTIONAL REGULATOR-RELATED"/>
    <property type="match status" value="1"/>
</dbReference>
<keyword evidence="4" id="KW-0804">Transcription</keyword>
<keyword evidence="7" id="KW-1185">Reference proteome</keyword>
<dbReference type="InterPro" id="IPR037171">
    <property type="entry name" value="NagB/RpiA_transferase-like"/>
</dbReference>
<comment type="similarity">
    <text evidence="1">Belongs to the SorC transcriptional regulatory family.</text>
</comment>
<dbReference type="Gene3D" id="3.40.50.1360">
    <property type="match status" value="1"/>
</dbReference>
<dbReference type="AlphaFoldDB" id="A0A7J5AZ18"/>
<dbReference type="Gene3D" id="1.10.10.10">
    <property type="entry name" value="Winged helix-like DNA-binding domain superfamily/Winged helix DNA-binding domain"/>
    <property type="match status" value="1"/>
</dbReference>
<evidence type="ECO:0000256" key="3">
    <source>
        <dbReference type="ARBA" id="ARBA00023125"/>
    </source>
</evidence>
<keyword evidence="3" id="KW-0238">DNA-binding</keyword>
<organism evidence="6 7">
    <name type="scientific">Pseudoclavibacter terrae</name>
    <dbReference type="NCBI Taxonomy" id="1530195"/>
    <lineage>
        <taxon>Bacteria</taxon>
        <taxon>Bacillati</taxon>
        <taxon>Actinomycetota</taxon>
        <taxon>Actinomycetes</taxon>
        <taxon>Micrococcales</taxon>
        <taxon>Microbacteriaceae</taxon>
        <taxon>Pseudoclavibacter</taxon>
    </lineage>
</organism>